<organism evidence="2 3">
    <name type="scientific">Paludisphaera borealis</name>
    <dbReference type="NCBI Taxonomy" id="1387353"/>
    <lineage>
        <taxon>Bacteria</taxon>
        <taxon>Pseudomonadati</taxon>
        <taxon>Planctomycetota</taxon>
        <taxon>Planctomycetia</taxon>
        <taxon>Isosphaerales</taxon>
        <taxon>Isosphaeraceae</taxon>
        <taxon>Paludisphaera</taxon>
    </lineage>
</organism>
<dbReference type="KEGG" id="pbor:BSF38_04301"/>
<dbReference type="RefSeq" id="WP_076349070.1">
    <property type="nucleotide sequence ID" value="NZ_CP019082.1"/>
</dbReference>
<dbReference type="EMBL" id="CP019082">
    <property type="protein sequence ID" value="APW62749.1"/>
    <property type="molecule type" value="Genomic_DNA"/>
</dbReference>
<dbReference type="AlphaFoldDB" id="A0A1U7CV31"/>
<feature type="region of interest" description="Disordered" evidence="1">
    <location>
        <begin position="61"/>
        <end position="80"/>
    </location>
</feature>
<evidence type="ECO:0000313" key="3">
    <source>
        <dbReference type="Proteomes" id="UP000186309"/>
    </source>
</evidence>
<feature type="compositionally biased region" description="Basic and acidic residues" evidence="1">
    <location>
        <begin position="63"/>
        <end position="80"/>
    </location>
</feature>
<accession>A0A1U7CV31</accession>
<dbReference type="Proteomes" id="UP000186309">
    <property type="component" value="Chromosome"/>
</dbReference>
<evidence type="ECO:0000256" key="1">
    <source>
        <dbReference type="SAM" id="MobiDB-lite"/>
    </source>
</evidence>
<gene>
    <name evidence="2" type="ORF">BSF38_04301</name>
</gene>
<reference evidence="3" key="1">
    <citation type="submission" date="2016-12" db="EMBL/GenBank/DDBJ databases">
        <title>Comparative genomics of four Isosphaeraceae planctomycetes: a common pool of plasmids and glycoside hydrolase genes.</title>
        <authorList>
            <person name="Ivanova A."/>
        </authorList>
    </citation>
    <scope>NUCLEOTIDE SEQUENCE [LARGE SCALE GENOMIC DNA]</scope>
    <source>
        <strain evidence="3">PX4</strain>
    </source>
</reference>
<sequence>MTQQQWEAIEQTLSGLSAPEMWEVANRILKSIRTESPSVDRTAKQHEALTQLCRLVDTMPTAEHGDGLTNRDHDRLIYTR</sequence>
<evidence type="ECO:0000313" key="2">
    <source>
        <dbReference type="EMBL" id="APW62749.1"/>
    </source>
</evidence>
<keyword evidence="3" id="KW-1185">Reference proteome</keyword>
<protein>
    <submittedName>
        <fullName evidence="2">Uncharacterized protein</fullName>
    </submittedName>
</protein>
<proteinExistence type="predicted"/>
<name>A0A1U7CV31_9BACT</name>